<sequence>MAGGNKCQMQQDPNRLTREGTSQKQRFPAALDPASAPIDGRMPEHAVAFARNYSAWLRFHDLNNAEVDDWQRFFSQDALVGVACTAIEKVDRYRIRTKTLFELLKNSRSAPSGTDFRASLGMLFSNVGTLARELDRLKDELDDSLALKATLNKLITTRLAPAFRKLIAIYKGGCASDLIDTDATDEQLLIFDAATGSFQSICDTGLSKTWITNGSATWAAFHSAIDADESLYSVDSGQDVYSHLATHNLFASLFDLFLKAFARTVADANAALPGLMTGQNDHQPHYGLFLAFLQLMEHSREHLNTLTGRHLDHYYKEVLQLKPNASVANEVHLLFELAKNRDSARLESGTLFKGKNAAGQTVQYALNEQLVANKASVDAMKAVGRSTTDATPRLYAWPMMNSSDGIGGELTTADGAWHPFINVTGTENLASAGFVIASHYLLLREGSRTITLTLECKEKTISTQEFCNSFEFYVSGEKEWSKATIDTSKLSGSTSSKIIIPLTLDGSMPAVVPMTGADPGNALPSDLPMLKAVLKQDAKSLSFETLQGLHLNLAKATLDVRVGYGSDNKPDGTGLKNLSVSNKFGDLKTDKPFQPFGATPETGDALIIGSDELFQKKNARFQLRVVWKGLPFWRGNIDFDWVNEFYPKVSLSFLKKGSWPETPDKERLSLFRWNHADLTIPDSNTTLPVQTVTEAHFDTTRYTLDSRCGFMKLNLEDDFGHELYPLTLSQYLIRKASGEEMADDCMSLWKQVRNDLYVWKDGRKEPKDPKNFTQQFVEAFSKCMPVEPYTPLIESLTLSYRATVALSDTTLYHLTPFGSTEVSEETKPTLLYPFKNEGEFYIGIKDLQAGSTLSLLFQLAEGSAAPTVAKPEEHIQWSYLCSGEWVDFATTELSDDTAQLTRSGIIRFAVPSAATTGDSLFGAENLHWLRAVVSEKPEAVCKIITISAQAARATQLLSEESSDDQQSEQLAAGTVTKAVTPDAAIKKITQPYATFGGRAAEDETAFRTRVSERLRHRNRAITMWDYERLVLQAFPNIYKVKCLNHTWFEPDDAGTGIYRELAPGHVTIVAIPNLRNNNAIDPLRPYTSLGDLDLVKTHLEAHASDMVTLHVENPVFESVQTEFKVRLLPGFDENYHIELLRQELMRHLSPWAFEEGADISFGGKIHKSSLIDFVEERAYVDYVTDFRMYHIDGNEKKSDDTDEAEASLPISILVSVEAGQHLIETISDEESVTGQQS</sequence>
<evidence type="ECO:0000256" key="1">
    <source>
        <dbReference type="SAM" id="MobiDB-lite"/>
    </source>
</evidence>
<name>B3QN03_CHLP8</name>
<evidence type="ECO:0000313" key="3">
    <source>
        <dbReference type="Proteomes" id="UP000008811"/>
    </source>
</evidence>
<reference evidence="2" key="1">
    <citation type="submission" date="2008-06" db="EMBL/GenBank/DDBJ databases">
        <title>Complete sequence of Chlorobaculum parvum NCIB 8327.</title>
        <authorList>
            <consortium name="US DOE Joint Genome Institute"/>
            <person name="Lucas S."/>
            <person name="Copeland A."/>
            <person name="Lapidus A."/>
            <person name="Glavina del Rio T."/>
            <person name="Dalin E."/>
            <person name="Tice H."/>
            <person name="Bruce D."/>
            <person name="Goodwin L."/>
            <person name="Pitluck S."/>
            <person name="Schmutz J."/>
            <person name="Larimer F."/>
            <person name="Land M."/>
            <person name="Hauser L."/>
            <person name="Kyrpides N."/>
            <person name="Mikhailova N."/>
            <person name="Zhao F."/>
            <person name="Li T."/>
            <person name="Liu Z."/>
            <person name="Overmann J."/>
            <person name="Bryant D.A."/>
            <person name="Richardson P."/>
        </authorList>
    </citation>
    <scope>NUCLEOTIDE SEQUENCE [LARGE SCALE GENOMIC DNA]</scope>
    <source>
        <strain evidence="2">NCIB 8327</strain>
    </source>
</reference>
<evidence type="ECO:0000313" key="2">
    <source>
        <dbReference type="EMBL" id="ACF11306.1"/>
    </source>
</evidence>
<dbReference type="EMBL" id="CP001099">
    <property type="protein sequence ID" value="ACF11306.1"/>
    <property type="molecule type" value="Genomic_DNA"/>
</dbReference>
<dbReference type="HOGENOM" id="CLU_006486_0_0_10"/>
<feature type="region of interest" description="Disordered" evidence="1">
    <location>
        <begin position="1"/>
        <end position="26"/>
    </location>
</feature>
<dbReference type="KEGG" id="cpc:Cpar_0893"/>
<feature type="compositionally biased region" description="Polar residues" evidence="1">
    <location>
        <begin position="7"/>
        <end position="25"/>
    </location>
</feature>
<organism evidence="2 3">
    <name type="scientific">Chlorobaculum parvum (strain DSM 263 / NCIMB 8327)</name>
    <name type="common">Chlorobium vibrioforme subsp. thiosulfatophilum</name>
    <dbReference type="NCBI Taxonomy" id="517417"/>
    <lineage>
        <taxon>Bacteria</taxon>
        <taxon>Pseudomonadati</taxon>
        <taxon>Chlorobiota</taxon>
        <taxon>Chlorobiia</taxon>
        <taxon>Chlorobiales</taxon>
        <taxon>Chlorobiaceae</taxon>
        <taxon>Chlorobaculum</taxon>
    </lineage>
</organism>
<dbReference type="eggNOG" id="COG3299">
    <property type="taxonomic scope" value="Bacteria"/>
</dbReference>
<accession>B3QN03</accession>
<dbReference type="Proteomes" id="UP000008811">
    <property type="component" value="Chromosome"/>
</dbReference>
<dbReference type="STRING" id="517417.Cpar_0893"/>
<keyword evidence="3" id="KW-1185">Reference proteome</keyword>
<protein>
    <submittedName>
        <fullName evidence="2">Uncharacterized protein</fullName>
    </submittedName>
</protein>
<dbReference type="OrthoDB" id="9762853at2"/>
<gene>
    <name evidence="2" type="ordered locus">Cpar_0893</name>
</gene>
<dbReference type="AlphaFoldDB" id="B3QN03"/>
<proteinExistence type="predicted"/>